<dbReference type="InterPro" id="IPR006597">
    <property type="entry name" value="Sel1-like"/>
</dbReference>
<dbReference type="InterPro" id="IPR042095">
    <property type="entry name" value="SUMF_sf"/>
</dbReference>
<keyword evidence="1" id="KW-0732">Signal</keyword>
<organism evidence="3 4">
    <name type="scientific">Candidatus Nitrotoga arctica</name>
    <dbReference type="NCBI Taxonomy" id="453162"/>
    <lineage>
        <taxon>Bacteria</taxon>
        <taxon>Pseudomonadati</taxon>
        <taxon>Pseudomonadota</taxon>
        <taxon>Betaproteobacteria</taxon>
        <taxon>Nitrosomonadales</taxon>
        <taxon>Gallionellaceae</taxon>
        <taxon>Candidatus Nitrotoga</taxon>
    </lineage>
</organism>
<dbReference type="Gene3D" id="1.25.40.10">
    <property type="entry name" value="Tetratricopeptide repeat domain"/>
    <property type="match status" value="1"/>
</dbReference>
<dbReference type="Proteomes" id="UP000839052">
    <property type="component" value="Chromosome"/>
</dbReference>
<evidence type="ECO:0000256" key="1">
    <source>
        <dbReference type="SAM" id="SignalP"/>
    </source>
</evidence>
<dbReference type="InterPro" id="IPR051043">
    <property type="entry name" value="Sulfatase_Mod_Factor_Kinase"/>
</dbReference>
<protein>
    <recommendedName>
        <fullName evidence="2">Sulfatase-modifying factor enzyme-like domain-containing protein</fullName>
    </recommendedName>
</protein>
<proteinExistence type="predicted"/>
<name>A0ABM8YWX6_9PROT</name>
<dbReference type="Pfam" id="PF03781">
    <property type="entry name" value="FGE-sulfatase"/>
    <property type="match status" value="1"/>
</dbReference>
<dbReference type="InterPro" id="IPR011990">
    <property type="entry name" value="TPR-like_helical_dom_sf"/>
</dbReference>
<sequence>MFRFVNKFIALSTLAIIATACSIPNYQSLFVQNRTSQPDLTSLFAQSITSHSDIRSDMRQKNIKFLKEQHAHLAYKQDKDYSKRSLKDSRIAQAIAPEKLSPDELVASKVVLGTLKGSACNKNFSVDVHITKLHEKDDGFMPTQGILADVNFTKLLGKGGKFKINGTFRSSSISDNTSSIAIETPMEGEMTGGFLNLNSSSKPLTKQEVDDEYIRRKRAVDEYEALAFVFDGAYTYASMVAHHPDVIQKMEEHYIAEYNREIEFEFGLPPIPPSISLHLDVGRDGDGKGWVGVIEGDGFKDCHDIVLVNGNGITTSKLPAITGQIAFGRSMTKSKVFKEYWLNVAASKGYDDAYYLLGTFYEEQGKNSPDDYRRALQNYRTAIEKASDTRAQAALGRMYANGLGTPVNPAEAKKWMELASETNRVAAEVCVSPKTIAVISSIMSQQVVSGKVGGMLMGGMTGLHVDPGSMRVEKISASGVVSANKPFICLVEGTSVGRSADASGANSYVYDGIHNGQHTWIRDESYKIVMEGTAFVINHLSDISPYQQQSFVIEPLGDHRYKLASKIIDLGLGDSVVKNKEVALTVRLTADGQQPKDEHQIIKDCTTCPEMVVIPSGEFKMGYRSSIEKSGRNVSVNAFALGKTEVTQIQWRAVMGSNPSKFSSCGDDCPVEQVSWDSAQEFIKKLNAMTGKQYRLPSETEWEYACRAGKQQEYCGSDILDKVGWYDANSEDTTHPVARKQPNAFGLYDMSGNVMEWLEVSNHPRHRGMHELRGGAWHYSARAAERGMLVPPIGYSFAGFRVARILP</sequence>
<dbReference type="InterPro" id="IPR016187">
    <property type="entry name" value="CTDL_fold"/>
</dbReference>
<evidence type="ECO:0000259" key="2">
    <source>
        <dbReference type="Pfam" id="PF03781"/>
    </source>
</evidence>
<dbReference type="PANTHER" id="PTHR23150:SF19">
    <property type="entry name" value="FORMYLGLYCINE-GENERATING ENZYME"/>
    <property type="match status" value="1"/>
</dbReference>
<feature type="chain" id="PRO_5047119206" description="Sulfatase-modifying factor enzyme-like domain-containing protein" evidence="1">
    <location>
        <begin position="21"/>
        <end position="807"/>
    </location>
</feature>
<dbReference type="SUPFAM" id="SSF56436">
    <property type="entry name" value="C-type lectin-like"/>
    <property type="match status" value="1"/>
</dbReference>
<evidence type="ECO:0000313" key="4">
    <source>
        <dbReference type="Proteomes" id="UP000839052"/>
    </source>
</evidence>
<dbReference type="Gene3D" id="3.90.1580.10">
    <property type="entry name" value="paralog of FGE (formylglycine-generating enzyme)"/>
    <property type="match status" value="1"/>
</dbReference>
<dbReference type="PANTHER" id="PTHR23150">
    <property type="entry name" value="SULFATASE MODIFYING FACTOR 1, 2"/>
    <property type="match status" value="1"/>
</dbReference>
<accession>A0ABM8YWX6</accession>
<dbReference type="PROSITE" id="PS51257">
    <property type="entry name" value="PROKAR_LIPOPROTEIN"/>
    <property type="match status" value="1"/>
</dbReference>
<dbReference type="InterPro" id="IPR005532">
    <property type="entry name" value="SUMF_dom"/>
</dbReference>
<evidence type="ECO:0000313" key="3">
    <source>
        <dbReference type="EMBL" id="CAG9931997.1"/>
    </source>
</evidence>
<dbReference type="Pfam" id="PF08238">
    <property type="entry name" value="Sel1"/>
    <property type="match status" value="2"/>
</dbReference>
<dbReference type="SUPFAM" id="SSF81901">
    <property type="entry name" value="HCP-like"/>
    <property type="match status" value="1"/>
</dbReference>
<keyword evidence="4" id="KW-1185">Reference proteome</keyword>
<gene>
    <name evidence="3" type="ORF">NTG6680_0744</name>
</gene>
<dbReference type="SMART" id="SM00671">
    <property type="entry name" value="SEL1"/>
    <property type="match status" value="2"/>
</dbReference>
<dbReference type="RefSeq" id="WP_239796010.1">
    <property type="nucleotide sequence ID" value="NZ_OU912926.1"/>
</dbReference>
<feature type="signal peptide" evidence="1">
    <location>
        <begin position="1"/>
        <end position="20"/>
    </location>
</feature>
<dbReference type="EMBL" id="OU912926">
    <property type="protein sequence ID" value="CAG9931997.1"/>
    <property type="molecule type" value="Genomic_DNA"/>
</dbReference>
<feature type="domain" description="Sulfatase-modifying factor enzyme-like" evidence="2">
    <location>
        <begin position="608"/>
        <end position="804"/>
    </location>
</feature>
<reference evidence="3 4" key="1">
    <citation type="submission" date="2021-10" db="EMBL/GenBank/DDBJ databases">
        <authorList>
            <person name="Koch H."/>
        </authorList>
    </citation>
    <scope>NUCLEOTIDE SEQUENCE [LARGE SCALE GENOMIC DNA]</scope>
    <source>
        <strain evidence="3">6680</strain>
    </source>
</reference>